<dbReference type="AlphaFoldDB" id="A0AAV5VIQ7"/>
<gene>
    <name evidence="2" type="ORF">PFISCL1PPCAC_10924</name>
</gene>
<feature type="compositionally biased region" description="Polar residues" evidence="1">
    <location>
        <begin position="45"/>
        <end position="60"/>
    </location>
</feature>
<feature type="non-terminal residue" evidence="2">
    <location>
        <position position="1"/>
    </location>
</feature>
<feature type="compositionally biased region" description="Low complexity" evidence="1">
    <location>
        <begin position="132"/>
        <end position="149"/>
    </location>
</feature>
<organism evidence="2 3">
    <name type="scientific">Pristionchus fissidentatus</name>
    <dbReference type="NCBI Taxonomy" id="1538716"/>
    <lineage>
        <taxon>Eukaryota</taxon>
        <taxon>Metazoa</taxon>
        <taxon>Ecdysozoa</taxon>
        <taxon>Nematoda</taxon>
        <taxon>Chromadorea</taxon>
        <taxon>Rhabditida</taxon>
        <taxon>Rhabditina</taxon>
        <taxon>Diplogasteromorpha</taxon>
        <taxon>Diplogasteroidea</taxon>
        <taxon>Neodiplogasteridae</taxon>
        <taxon>Pristionchus</taxon>
    </lineage>
</organism>
<dbReference type="EMBL" id="BTSY01000003">
    <property type="protein sequence ID" value="GMT19627.1"/>
    <property type="molecule type" value="Genomic_DNA"/>
</dbReference>
<keyword evidence="3" id="KW-1185">Reference proteome</keyword>
<evidence type="ECO:0000313" key="2">
    <source>
        <dbReference type="EMBL" id="GMT19627.1"/>
    </source>
</evidence>
<comment type="caution">
    <text evidence="2">The sequence shown here is derived from an EMBL/GenBank/DDBJ whole genome shotgun (WGS) entry which is preliminary data.</text>
</comment>
<proteinExistence type="predicted"/>
<accession>A0AAV5VIQ7</accession>
<protein>
    <submittedName>
        <fullName evidence="2">Uncharacterized protein</fullName>
    </submittedName>
</protein>
<feature type="compositionally biased region" description="Polar residues" evidence="1">
    <location>
        <begin position="105"/>
        <end position="120"/>
    </location>
</feature>
<sequence length="170" mass="18939">QSEDSEDEDSVTRSVDNCERVLAAYKPSSARATPAPISSHRTKSHLSTVPQHSGSVSNMTDFYPPGAEHSSLHDSQPHLISLPCRSNRDGREARREDEKRHENSQHSLPSDLLSSWTVSSIPHLRTATRQESPVPRRQSTVSRRQSTVSWLADSTQSSNRPSTEEDEISL</sequence>
<feature type="compositionally biased region" description="Polar residues" evidence="1">
    <location>
        <begin position="152"/>
        <end position="161"/>
    </location>
</feature>
<evidence type="ECO:0000256" key="1">
    <source>
        <dbReference type="SAM" id="MobiDB-lite"/>
    </source>
</evidence>
<dbReference type="Proteomes" id="UP001432322">
    <property type="component" value="Unassembled WGS sequence"/>
</dbReference>
<feature type="compositionally biased region" description="Basic and acidic residues" evidence="1">
    <location>
        <begin position="86"/>
        <end position="104"/>
    </location>
</feature>
<feature type="region of interest" description="Disordered" evidence="1">
    <location>
        <begin position="1"/>
        <end position="170"/>
    </location>
</feature>
<name>A0AAV5VIQ7_9BILA</name>
<reference evidence="2" key="1">
    <citation type="submission" date="2023-10" db="EMBL/GenBank/DDBJ databases">
        <title>Genome assembly of Pristionchus species.</title>
        <authorList>
            <person name="Yoshida K."/>
            <person name="Sommer R.J."/>
        </authorList>
    </citation>
    <scope>NUCLEOTIDE SEQUENCE</scope>
    <source>
        <strain evidence="2">RS5133</strain>
    </source>
</reference>
<evidence type="ECO:0000313" key="3">
    <source>
        <dbReference type="Proteomes" id="UP001432322"/>
    </source>
</evidence>